<evidence type="ECO:0000313" key="1">
    <source>
        <dbReference type="EMBL" id="KAJ8644415.1"/>
    </source>
</evidence>
<name>A0ACC2MFJ9_PERAE</name>
<evidence type="ECO:0000313" key="2">
    <source>
        <dbReference type="Proteomes" id="UP001234297"/>
    </source>
</evidence>
<comment type="caution">
    <text evidence="1">The sequence shown here is derived from an EMBL/GenBank/DDBJ whole genome shotgun (WGS) entry which is preliminary data.</text>
</comment>
<gene>
    <name evidence="1" type="ORF">MRB53_006163</name>
</gene>
<accession>A0ACC2MFJ9</accession>
<protein>
    <submittedName>
        <fullName evidence="1">Uncharacterized protein</fullName>
    </submittedName>
</protein>
<organism evidence="1 2">
    <name type="scientific">Persea americana</name>
    <name type="common">Avocado</name>
    <dbReference type="NCBI Taxonomy" id="3435"/>
    <lineage>
        <taxon>Eukaryota</taxon>
        <taxon>Viridiplantae</taxon>
        <taxon>Streptophyta</taxon>
        <taxon>Embryophyta</taxon>
        <taxon>Tracheophyta</taxon>
        <taxon>Spermatophyta</taxon>
        <taxon>Magnoliopsida</taxon>
        <taxon>Magnoliidae</taxon>
        <taxon>Laurales</taxon>
        <taxon>Lauraceae</taxon>
        <taxon>Persea</taxon>
    </lineage>
</organism>
<dbReference type="Proteomes" id="UP001234297">
    <property type="component" value="Chromosome 2"/>
</dbReference>
<proteinExistence type="predicted"/>
<dbReference type="EMBL" id="CM056810">
    <property type="protein sequence ID" value="KAJ8644415.1"/>
    <property type="molecule type" value="Genomic_DNA"/>
</dbReference>
<sequence>MKVEEIVNLEVPSSALVDSEHAKEVPVLEVSMPIPLVHEEIAGSTEDLQIVEHPIVVQEGLDVGLKMGSRFYNCFRVIGDP</sequence>
<reference evidence="1 2" key="1">
    <citation type="journal article" date="2022" name="Hortic Res">
        <title>A haplotype resolved chromosomal level avocado genome allows analysis of novel avocado genes.</title>
        <authorList>
            <person name="Nath O."/>
            <person name="Fletcher S.J."/>
            <person name="Hayward A."/>
            <person name="Shaw L.M."/>
            <person name="Masouleh A.K."/>
            <person name="Furtado A."/>
            <person name="Henry R.J."/>
            <person name="Mitter N."/>
        </authorList>
    </citation>
    <scope>NUCLEOTIDE SEQUENCE [LARGE SCALE GENOMIC DNA]</scope>
    <source>
        <strain evidence="2">cv. Hass</strain>
    </source>
</reference>
<keyword evidence="2" id="KW-1185">Reference proteome</keyword>